<name>X0PHT4_9LACO</name>
<dbReference type="InterPro" id="IPR031100">
    <property type="entry name" value="LOG_fam"/>
</dbReference>
<dbReference type="EMBL" id="AZGA01000002">
    <property type="protein sequence ID" value="KRM36741.1"/>
    <property type="molecule type" value="Genomic_DNA"/>
</dbReference>
<dbReference type="Pfam" id="PF03641">
    <property type="entry name" value="Lysine_decarbox"/>
    <property type="match status" value="1"/>
</dbReference>
<dbReference type="SUPFAM" id="SSF102405">
    <property type="entry name" value="MCP/YpsA-like"/>
    <property type="match status" value="1"/>
</dbReference>
<dbReference type="GO" id="GO:0009691">
    <property type="term" value="P:cytokinin biosynthetic process"/>
    <property type="evidence" value="ECO:0007669"/>
    <property type="project" value="UniProtKB-UniRule"/>
</dbReference>
<reference evidence="3 4" key="1">
    <citation type="journal article" date="2015" name="Genome Announc.">
        <title>Expanding the biotechnology potential of lactobacilli through comparative genomics of 213 strains and associated genera.</title>
        <authorList>
            <person name="Sun Z."/>
            <person name="Harris H.M."/>
            <person name="McCann A."/>
            <person name="Guo C."/>
            <person name="Argimon S."/>
            <person name="Zhang W."/>
            <person name="Yang X."/>
            <person name="Jeffery I.B."/>
            <person name="Cooney J.C."/>
            <person name="Kagawa T.F."/>
            <person name="Liu W."/>
            <person name="Song Y."/>
            <person name="Salvetti E."/>
            <person name="Wrobel A."/>
            <person name="Rasinkangas P."/>
            <person name="Parkhill J."/>
            <person name="Rea M.C."/>
            <person name="O'Sullivan O."/>
            <person name="Ritari J."/>
            <person name="Douillard F.P."/>
            <person name="Paul Ross R."/>
            <person name="Yang R."/>
            <person name="Briner A.E."/>
            <person name="Felis G.E."/>
            <person name="de Vos W.M."/>
            <person name="Barrangou R."/>
            <person name="Klaenhammer T.R."/>
            <person name="Caufield P.W."/>
            <person name="Cui Y."/>
            <person name="Zhang H."/>
            <person name="O'Toole P.W."/>
        </authorList>
    </citation>
    <scope>NUCLEOTIDE SEQUENCE [LARGE SCALE GENOMIC DNA]</scope>
    <source>
        <strain evidence="3 4">DSM 18527</strain>
    </source>
</reference>
<comment type="similarity">
    <text evidence="1 2">Belongs to the LOG family.</text>
</comment>
<evidence type="ECO:0000256" key="2">
    <source>
        <dbReference type="RuleBase" id="RU363015"/>
    </source>
</evidence>
<evidence type="ECO:0000313" key="3">
    <source>
        <dbReference type="EMBL" id="KRM36741.1"/>
    </source>
</evidence>
<dbReference type="InterPro" id="IPR005269">
    <property type="entry name" value="LOG"/>
</dbReference>
<dbReference type="PANTHER" id="PTHR31223">
    <property type="entry name" value="LOG FAMILY PROTEIN YJL055W"/>
    <property type="match status" value="1"/>
</dbReference>
<proteinExistence type="inferred from homology"/>
<dbReference type="eggNOG" id="COG1611">
    <property type="taxonomic scope" value="Bacteria"/>
</dbReference>
<dbReference type="PATRIC" id="fig|1423734.3.peg.2652"/>
<organism evidence="3 4">
    <name type="scientific">Agrilactobacillus composti DSM 18527 = JCM 14202</name>
    <dbReference type="NCBI Taxonomy" id="1423734"/>
    <lineage>
        <taxon>Bacteria</taxon>
        <taxon>Bacillati</taxon>
        <taxon>Bacillota</taxon>
        <taxon>Bacilli</taxon>
        <taxon>Lactobacillales</taxon>
        <taxon>Lactobacillaceae</taxon>
        <taxon>Agrilactobacillus</taxon>
    </lineage>
</organism>
<dbReference type="AlphaFoldDB" id="X0PHT4"/>
<keyword evidence="2" id="KW-0203">Cytokinin biosynthesis</keyword>
<dbReference type="OrthoDB" id="9801098at2"/>
<dbReference type="GO" id="GO:0005829">
    <property type="term" value="C:cytosol"/>
    <property type="evidence" value="ECO:0007669"/>
    <property type="project" value="TreeGrafter"/>
</dbReference>
<dbReference type="EC" id="3.2.2.n1" evidence="2"/>
<gene>
    <name evidence="3" type="ORF">FC83_GL002616</name>
</gene>
<dbReference type="STRING" id="1423734.FC83_GL002616"/>
<protein>
    <recommendedName>
        <fullName evidence="2">Cytokinin riboside 5'-monophosphate phosphoribohydrolase</fullName>
        <ecNumber evidence="2">3.2.2.n1</ecNumber>
    </recommendedName>
</protein>
<dbReference type="Proteomes" id="UP000051236">
    <property type="component" value="Unassembled WGS sequence"/>
</dbReference>
<keyword evidence="2" id="KW-0378">Hydrolase</keyword>
<dbReference type="NCBIfam" id="TIGR00730">
    <property type="entry name" value="Rossman fold protein, TIGR00730 family"/>
    <property type="match status" value="1"/>
</dbReference>
<dbReference type="Gene3D" id="3.40.50.450">
    <property type="match status" value="1"/>
</dbReference>
<evidence type="ECO:0000313" key="4">
    <source>
        <dbReference type="Proteomes" id="UP000051236"/>
    </source>
</evidence>
<keyword evidence="4" id="KW-1185">Reference proteome</keyword>
<comment type="caution">
    <text evidence="3">The sequence shown here is derived from an EMBL/GenBank/DDBJ whole genome shotgun (WGS) entry which is preliminary data.</text>
</comment>
<dbReference type="RefSeq" id="WP_035455467.1">
    <property type="nucleotide sequence ID" value="NZ_AZGA01000002.1"/>
</dbReference>
<dbReference type="PANTHER" id="PTHR31223:SF70">
    <property type="entry name" value="LOG FAMILY PROTEIN YJL055W"/>
    <property type="match status" value="1"/>
</dbReference>
<dbReference type="GO" id="GO:0016799">
    <property type="term" value="F:hydrolase activity, hydrolyzing N-glycosyl compounds"/>
    <property type="evidence" value="ECO:0007669"/>
    <property type="project" value="TreeGrafter"/>
</dbReference>
<accession>X0PHT4</accession>
<evidence type="ECO:0000256" key="1">
    <source>
        <dbReference type="ARBA" id="ARBA00006763"/>
    </source>
</evidence>
<sequence>MKKIAVYCGAASGDSPIYEQSAQTLGNWLVRHQLDLVYGGGRFGLMGVLANTVLQQGGTVYGVIPQELLDRQAALKQVTHLEVVANMSIRKERMLALSDGCIALPGGVGTLEEIIEAISWARLGDNENPCVFYNVHGYYDPLQTMLDQMTQKAFLSSEDREKILFSDDLDHIMTFMANYEPPKIRTYKKNVG</sequence>